<dbReference type="Proteomes" id="UP001217089">
    <property type="component" value="Unassembled WGS sequence"/>
</dbReference>
<feature type="transmembrane region" description="Helical" evidence="1">
    <location>
        <begin position="30"/>
        <end position="51"/>
    </location>
</feature>
<comment type="caution">
    <text evidence="2">The sequence shown here is derived from an EMBL/GenBank/DDBJ whole genome shotgun (WGS) entry which is preliminary data.</text>
</comment>
<gene>
    <name evidence="2" type="ORF">KUTeg_003062</name>
</gene>
<name>A0ABQ9FMM9_TEGGR</name>
<reference evidence="2 3" key="1">
    <citation type="submission" date="2022-12" db="EMBL/GenBank/DDBJ databases">
        <title>Chromosome-level genome of Tegillarca granosa.</title>
        <authorList>
            <person name="Kim J."/>
        </authorList>
    </citation>
    <scope>NUCLEOTIDE SEQUENCE [LARGE SCALE GENOMIC DNA]</scope>
    <source>
        <strain evidence="2">Teg-2019</strain>
        <tissue evidence="2">Adductor muscle</tissue>
    </source>
</reference>
<sequence>MYIRITCLMVTSNDIKLLFKKNKYQQHVDLFITLKNLFIVNIVSIRTYICLCELTGIVYYLYAALMFLKENFAFYAVVYIFKKCIRIFIWFSVCACSHYIHQTYTNVRRPPLPDYQSATQMAHQIARQKQHHWQMERSRSHEQGVKVIYNGEINYRSVHDDDVFPKGDKRYLFLLYNFVLSARQHGETQMDFKFVKKYYEIILQGILIFIINHAIFLESILSSFSDLNFIMI</sequence>
<keyword evidence="3" id="KW-1185">Reference proteome</keyword>
<organism evidence="2 3">
    <name type="scientific">Tegillarca granosa</name>
    <name type="common">Malaysian cockle</name>
    <name type="synonym">Anadara granosa</name>
    <dbReference type="NCBI Taxonomy" id="220873"/>
    <lineage>
        <taxon>Eukaryota</taxon>
        <taxon>Metazoa</taxon>
        <taxon>Spiralia</taxon>
        <taxon>Lophotrochozoa</taxon>
        <taxon>Mollusca</taxon>
        <taxon>Bivalvia</taxon>
        <taxon>Autobranchia</taxon>
        <taxon>Pteriomorphia</taxon>
        <taxon>Arcoida</taxon>
        <taxon>Arcoidea</taxon>
        <taxon>Arcidae</taxon>
        <taxon>Tegillarca</taxon>
    </lineage>
</organism>
<keyword evidence="1" id="KW-1133">Transmembrane helix</keyword>
<keyword evidence="1" id="KW-0472">Membrane</keyword>
<evidence type="ECO:0000313" key="2">
    <source>
        <dbReference type="EMBL" id="KAJ8317971.1"/>
    </source>
</evidence>
<keyword evidence="1" id="KW-0812">Transmembrane</keyword>
<feature type="transmembrane region" description="Helical" evidence="1">
    <location>
        <begin position="57"/>
        <end position="81"/>
    </location>
</feature>
<evidence type="ECO:0000256" key="1">
    <source>
        <dbReference type="SAM" id="Phobius"/>
    </source>
</evidence>
<proteinExistence type="predicted"/>
<feature type="transmembrane region" description="Helical" evidence="1">
    <location>
        <begin position="198"/>
        <end position="217"/>
    </location>
</feature>
<accession>A0ABQ9FMM9</accession>
<protein>
    <submittedName>
        <fullName evidence="2">Uncharacterized protein</fullName>
    </submittedName>
</protein>
<evidence type="ECO:0000313" key="3">
    <source>
        <dbReference type="Proteomes" id="UP001217089"/>
    </source>
</evidence>
<dbReference type="EMBL" id="JARBDR010000214">
    <property type="protein sequence ID" value="KAJ8317971.1"/>
    <property type="molecule type" value="Genomic_DNA"/>
</dbReference>